<dbReference type="Proteomes" id="UP000257131">
    <property type="component" value="Unassembled WGS sequence"/>
</dbReference>
<accession>A0A3D9BYZ7</accession>
<dbReference type="SUPFAM" id="SSF56219">
    <property type="entry name" value="DNase I-like"/>
    <property type="match status" value="1"/>
</dbReference>
<proteinExistence type="predicted"/>
<organism evidence="2 3">
    <name type="scientific">Rhodosalinus sediminis</name>
    <dbReference type="NCBI Taxonomy" id="1940533"/>
    <lineage>
        <taxon>Bacteria</taxon>
        <taxon>Pseudomonadati</taxon>
        <taxon>Pseudomonadota</taxon>
        <taxon>Alphaproteobacteria</taxon>
        <taxon>Rhodobacterales</taxon>
        <taxon>Paracoccaceae</taxon>
        <taxon>Rhodosalinus</taxon>
    </lineage>
</organism>
<dbReference type="Pfam" id="PF03372">
    <property type="entry name" value="Exo_endo_phos"/>
    <property type="match status" value="1"/>
</dbReference>
<comment type="caution">
    <text evidence="2">The sequence shown here is derived from an EMBL/GenBank/DDBJ whole genome shotgun (WGS) entry which is preliminary data.</text>
</comment>
<reference evidence="2 3" key="1">
    <citation type="journal article" date="2017" name="Int. J. Syst. Evol. Microbiol.">
        <title>Rhodosalinus sediminis gen. nov., sp. nov., isolated from marine saltern.</title>
        <authorList>
            <person name="Guo L.Y."/>
            <person name="Ling S.K."/>
            <person name="Li C.M."/>
            <person name="Chen G.J."/>
            <person name="Du Z.J."/>
        </authorList>
    </citation>
    <scope>NUCLEOTIDE SEQUENCE [LARGE SCALE GENOMIC DNA]</scope>
    <source>
        <strain evidence="2 3">WDN1C137</strain>
    </source>
</reference>
<dbReference type="GO" id="GO:0004519">
    <property type="term" value="F:endonuclease activity"/>
    <property type="evidence" value="ECO:0007669"/>
    <property type="project" value="UniProtKB-KW"/>
</dbReference>
<dbReference type="OrthoDB" id="1398885at2"/>
<sequence>MRVATFNLQNLRLRHGHFDGARDMDVETGPEAARHDTDDRRLGARLIAEAAPDVLALQEVFDRAALDAFHDRLLAPLGGPRYPHRVCLPGNDGRGQDVALMSRRPLAEVESHAALTPADLGLETPRWIDPARPVFRRDCLTARVGALTLFVCHFKAPYPRAKKAWRVRRLEAEAVRRLIEARFAEPAAALWLVLGDLNEPAGGEAPAIAPLLAPFSVDLLGRLPPGERWSWHDSVSGGYGRPDALLASPALAGRFAQARPRLHRAGLGREAERHAGRRLEGTGWHRPHASDHALVAVEFPGL</sequence>
<dbReference type="EMBL" id="QOHR01000001">
    <property type="protein sequence ID" value="REC58763.1"/>
    <property type="molecule type" value="Genomic_DNA"/>
</dbReference>
<keyword evidence="2" id="KW-0269">Exonuclease</keyword>
<dbReference type="RefSeq" id="WP_115977806.1">
    <property type="nucleotide sequence ID" value="NZ_QOHR01000001.1"/>
</dbReference>
<name>A0A3D9BYZ7_9RHOB</name>
<keyword evidence="2" id="KW-0255">Endonuclease</keyword>
<dbReference type="InterPro" id="IPR005135">
    <property type="entry name" value="Endo/exonuclease/phosphatase"/>
</dbReference>
<keyword evidence="3" id="KW-1185">Reference proteome</keyword>
<dbReference type="GO" id="GO:0004527">
    <property type="term" value="F:exonuclease activity"/>
    <property type="evidence" value="ECO:0007669"/>
    <property type="project" value="UniProtKB-KW"/>
</dbReference>
<feature type="domain" description="Endonuclease/exonuclease/phosphatase" evidence="1">
    <location>
        <begin position="4"/>
        <end position="292"/>
    </location>
</feature>
<gene>
    <name evidence="2" type="ORF">DRV84_00590</name>
</gene>
<dbReference type="AlphaFoldDB" id="A0A3D9BYZ7"/>
<protein>
    <submittedName>
        <fullName evidence="2">Endonuclease/exonuclease/phosphatase family protein</fullName>
    </submittedName>
</protein>
<keyword evidence="2" id="KW-0378">Hydrolase</keyword>
<evidence type="ECO:0000259" key="1">
    <source>
        <dbReference type="Pfam" id="PF03372"/>
    </source>
</evidence>
<evidence type="ECO:0000313" key="3">
    <source>
        <dbReference type="Proteomes" id="UP000257131"/>
    </source>
</evidence>
<dbReference type="InterPro" id="IPR036691">
    <property type="entry name" value="Endo/exonu/phosph_ase_sf"/>
</dbReference>
<keyword evidence="2" id="KW-0540">Nuclease</keyword>
<dbReference type="Gene3D" id="3.60.10.10">
    <property type="entry name" value="Endonuclease/exonuclease/phosphatase"/>
    <property type="match status" value="1"/>
</dbReference>
<evidence type="ECO:0000313" key="2">
    <source>
        <dbReference type="EMBL" id="REC58763.1"/>
    </source>
</evidence>